<sequence>MKKLRSLLAGDLALDEAFWTWAVTGGLMVNISTSILFLVLILQDLPLAALIVGYGCSVPYNVVATIGVWRSAAVYGGPTLYADLARYATLALMAILTLT</sequence>
<proteinExistence type="predicted"/>
<keyword evidence="1" id="KW-0812">Transmembrane</keyword>
<keyword evidence="1" id="KW-1133">Transmembrane helix</keyword>
<dbReference type="EMBL" id="FNPF01000015">
    <property type="protein sequence ID" value="SDY70231.1"/>
    <property type="molecule type" value="Genomic_DNA"/>
</dbReference>
<evidence type="ECO:0000313" key="3">
    <source>
        <dbReference type="Proteomes" id="UP000199286"/>
    </source>
</evidence>
<dbReference type="STRING" id="321339.SAMN05444340_11541"/>
<feature type="transmembrane region" description="Helical" evidence="1">
    <location>
        <begin position="80"/>
        <end position="98"/>
    </location>
</feature>
<name>A0A1H3M0K3_9RHOB</name>
<feature type="transmembrane region" description="Helical" evidence="1">
    <location>
        <begin position="20"/>
        <end position="40"/>
    </location>
</feature>
<gene>
    <name evidence="2" type="ORF">SAMN05444340_11541</name>
</gene>
<organism evidence="2 3">
    <name type="scientific">Citreimonas salinaria</name>
    <dbReference type="NCBI Taxonomy" id="321339"/>
    <lineage>
        <taxon>Bacteria</taxon>
        <taxon>Pseudomonadati</taxon>
        <taxon>Pseudomonadota</taxon>
        <taxon>Alphaproteobacteria</taxon>
        <taxon>Rhodobacterales</taxon>
        <taxon>Roseobacteraceae</taxon>
        <taxon>Citreimonas</taxon>
    </lineage>
</organism>
<keyword evidence="3" id="KW-1185">Reference proteome</keyword>
<evidence type="ECO:0000313" key="2">
    <source>
        <dbReference type="EMBL" id="SDY70231.1"/>
    </source>
</evidence>
<feature type="transmembrane region" description="Helical" evidence="1">
    <location>
        <begin position="47"/>
        <end position="68"/>
    </location>
</feature>
<dbReference type="OrthoDB" id="7861086at2"/>
<protein>
    <submittedName>
        <fullName evidence="2">Uncharacterized protein</fullName>
    </submittedName>
</protein>
<keyword evidence="1" id="KW-0472">Membrane</keyword>
<evidence type="ECO:0000256" key="1">
    <source>
        <dbReference type="SAM" id="Phobius"/>
    </source>
</evidence>
<dbReference type="AlphaFoldDB" id="A0A1H3M0K3"/>
<accession>A0A1H3M0K3</accession>
<reference evidence="2 3" key="1">
    <citation type="submission" date="2016-10" db="EMBL/GenBank/DDBJ databases">
        <authorList>
            <person name="de Groot N.N."/>
        </authorList>
    </citation>
    <scope>NUCLEOTIDE SEQUENCE [LARGE SCALE GENOMIC DNA]</scope>
    <source>
        <strain evidence="2 3">DSM 26880</strain>
    </source>
</reference>
<dbReference type="RefSeq" id="WP_089884822.1">
    <property type="nucleotide sequence ID" value="NZ_FNPF01000015.1"/>
</dbReference>
<dbReference type="Proteomes" id="UP000199286">
    <property type="component" value="Unassembled WGS sequence"/>
</dbReference>